<evidence type="ECO:0000313" key="2">
    <source>
        <dbReference type="RefSeq" id="XP_028132254.1"/>
    </source>
</evidence>
<proteinExistence type="predicted"/>
<feature type="chain" id="PRO_5028245231" evidence="1">
    <location>
        <begin position="22"/>
        <end position="124"/>
    </location>
</feature>
<sequence>MLKKLVVYILVSGFLVTSTLCREIETLEDESIDESNNAHKSHNNGFSFLRPADDALLNFINKLVNTSYLSSKMILNKVQAQNELRQEIEDQVEEFLESLPKIKIPILDGFLTPRESNVDTKHEK</sequence>
<reference evidence="2" key="1">
    <citation type="submission" date="2025-08" db="UniProtKB">
        <authorList>
            <consortium name="RefSeq"/>
        </authorList>
    </citation>
    <scope>IDENTIFICATION</scope>
    <source>
        <tissue evidence="2">Whole insect</tissue>
    </source>
</reference>
<dbReference type="OrthoDB" id="6688369at2759"/>
<accession>A0A6P7F8X7</accession>
<evidence type="ECO:0000256" key="1">
    <source>
        <dbReference type="SAM" id="SignalP"/>
    </source>
</evidence>
<keyword evidence="1" id="KW-0732">Signal</keyword>
<organism evidence="2">
    <name type="scientific">Diabrotica virgifera virgifera</name>
    <name type="common">western corn rootworm</name>
    <dbReference type="NCBI Taxonomy" id="50390"/>
    <lineage>
        <taxon>Eukaryota</taxon>
        <taxon>Metazoa</taxon>
        <taxon>Ecdysozoa</taxon>
        <taxon>Arthropoda</taxon>
        <taxon>Hexapoda</taxon>
        <taxon>Insecta</taxon>
        <taxon>Pterygota</taxon>
        <taxon>Neoptera</taxon>
        <taxon>Endopterygota</taxon>
        <taxon>Coleoptera</taxon>
        <taxon>Polyphaga</taxon>
        <taxon>Cucujiformia</taxon>
        <taxon>Chrysomeloidea</taxon>
        <taxon>Chrysomelidae</taxon>
        <taxon>Galerucinae</taxon>
        <taxon>Diabroticina</taxon>
        <taxon>Diabroticites</taxon>
        <taxon>Diabrotica</taxon>
    </lineage>
</organism>
<feature type="signal peptide" evidence="1">
    <location>
        <begin position="1"/>
        <end position="21"/>
    </location>
</feature>
<gene>
    <name evidence="2" type="primary">LOC114327747</name>
</gene>
<protein>
    <submittedName>
        <fullName evidence="2">Uncharacterized protein LOC114327747</fullName>
    </submittedName>
</protein>
<name>A0A6P7F8X7_DIAVI</name>
<dbReference type="InParanoid" id="A0A6P7F8X7"/>
<dbReference type="KEGG" id="dvv:114327747"/>
<dbReference type="AlphaFoldDB" id="A0A6P7F8X7"/>
<dbReference type="RefSeq" id="XP_028132254.1">
    <property type="nucleotide sequence ID" value="XM_028276453.1"/>
</dbReference>